<proteinExistence type="predicted"/>
<reference evidence="2 3" key="1">
    <citation type="submission" date="2020-11" db="EMBL/GenBank/DDBJ databases">
        <authorList>
            <person name="Wallbank WR R."/>
            <person name="Pardo Diaz C."/>
            <person name="Kozak K."/>
            <person name="Martin S."/>
            <person name="Jiggins C."/>
            <person name="Moest M."/>
            <person name="Warren A I."/>
            <person name="Generalovic N T."/>
            <person name="Byers J.R.P. K."/>
            <person name="Montejo-Kovacevich G."/>
            <person name="Yen C E."/>
        </authorList>
    </citation>
    <scope>NUCLEOTIDE SEQUENCE [LARGE SCALE GENOMIC DNA]</scope>
</reference>
<protein>
    <submittedName>
        <fullName evidence="2">Uncharacterized protein</fullName>
    </submittedName>
</protein>
<dbReference type="AlphaFoldDB" id="A0A7R8YZ83"/>
<dbReference type="Proteomes" id="UP000594454">
    <property type="component" value="Chromosome 5"/>
</dbReference>
<keyword evidence="1" id="KW-0732">Signal</keyword>
<dbReference type="EMBL" id="LR899013">
    <property type="protein sequence ID" value="CAD7090964.1"/>
    <property type="molecule type" value="Genomic_DNA"/>
</dbReference>
<sequence>MKFNAKLLFSAFLVIALAHSVLSAPAAADDLEEVEEVQQYEHRTGRKESGVVKQEGRVWRIPLIKKKLLLLKFKKLGALTTLPLLPLLLRNSNGEAQIVQVLPVGGGSGSSPTYAIPSDLLQEQVVEVAEESAPEEEDESFAENAEVIEIESDSDKPLSSNIAAKKISGLASLQGLSGLSGIAGLSGLGGQQGIIQGLGGQTPIILYAVPSQVEYGRAAGHSVKPRRRLVRI</sequence>
<keyword evidence="3" id="KW-1185">Reference proteome</keyword>
<evidence type="ECO:0000313" key="2">
    <source>
        <dbReference type="EMBL" id="CAD7090964.1"/>
    </source>
</evidence>
<name>A0A7R8YZ83_HERIL</name>
<dbReference type="OrthoDB" id="8067708at2759"/>
<gene>
    <name evidence="2" type="ORF">HERILL_LOCUS13417</name>
</gene>
<feature type="signal peptide" evidence="1">
    <location>
        <begin position="1"/>
        <end position="23"/>
    </location>
</feature>
<dbReference type="InParanoid" id="A0A7R8YZ83"/>
<evidence type="ECO:0000256" key="1">
    <source>
        <dbReference type="SAM" id="SignalP"/>
    </source>
</evidence>
<organism evidence="2 3">
    <name type="scientific">Hermetia illucens</name>
    <name type="common">Black soldier fly</name>
    <dbReference type="NCBI Taxonomy" id="343691"/>
    <lineage>
        <taxon>Eukaryota</taxon>
        <taxon>Metazoa</taxon>
        <taxon>Ecdysozoa</taxon>
        <taxon>Arthropoda</taxon>
        <taxon>Hexapoda</taxon>
        <taxon>Insecta</taxon>
        <taxon>Pterygota</taxon>
        <taxon>Neoptera</taxon>
        <taxon>Endopterygota</taxon>
        <taxon>Diptera</taxon>
        <taxon>Brachycera</taxon>
        <taxon>Stratiomyomorpha</taxon>
        <taxon>Stratiomyidae</taxon>
        <taxon>Hermetiinae</taxon>
        <taxon>Hermetia</taxon>
    </lineage>
</organism>
<accession>A0A7R8YZ83</accession>
<evidence type="ECO:0000313" key="3">
    <source>
        <dbReference type="Proteomes" id="UP000594454"/>
    </source>
</evidence>
<feature type="chain" id="PRO_5031075966" evidence="1">
    <location>
        <begin position="24"/>
        <end position="232"/>
    </location>
</feature>